<sequence length="436" mass="44292">MPPADTGASTVVVDASAPSSPVITSRAAAPTSVERLEPGRPGYRKMSFALFAAGVAAFALLYSTQALLPAISTAYGVSAGQASWTVSAATGALALCVLPLSALSERFGRRQMMTASLTVAVVVGMLVPFAPSIGWLIALRAVQGAALAGLPASAMAYLAEEVRPKALIAAIGLFVAGNSIGGMSGRVLTGWVAQLWGWRAALAAVGLLALACAVAFHFLILRARNFTPGSLNPKALAKTVAAHLGNPLLVRLYAIGALFMTVFGAVYTVIGYRLAEEPFGLPQGIIGSIFLIYLVGTVSSAAAGRLVARLGRRGALYLAVSTTAAGLLLSLSESLLAVLAGLVLITAGFFAGHAVASSSVSRTATEGRAQASALYQSAYYLGSSAGGTLGAVAFHTGGWAATVALGLFAVLGVVSITLYGTRVARAERRALVPAAR</sequence>
<feature type="transmembrane region" description="Helical" evidence="8">
    <location>
        <begin position="337"/>
        <end position="356"/>
    </location>
</feature>
<feature type="domain" description="Major facilitator superfamily (MFS) profile" evidence="9">
    <location>
        <begin position="42"/>
        <end position="424"/>
    </location>
</feature>
<dbReference type="SUPFAM" id="SSF103473">
    <property type="entry name" value="MFS general substrate transporter"/>
    <property type="match status" value="1"/>
</dbReference>
<feature type="transmembrane region" description="Helical" evidence="8">
    <location>
        <begin position="83"/>
        <end position="103"/>
    </location>
</feature>
<comment type="subcellular location">
    <subcellularLocation>
        <location evidence="1">Cell membrane</location>
        <topology evidence="1">Multi-pass membrane protein</topology>
    </subcellularLocation>
</comment>
<name>A0ABU2WCH2_9ACTN</name>
<evidence type="ECO:0000256" key="3">
    <source>
        <dbReference type="ARBA" id="ARBA00022448"/>
    </source>
</evidence>
<dbReference type="PANTHER" id="PTHR43271:SF1">
    <property type="entry name" value="INNER MEMBRANE TRANSPORT PROTEIN YNFM"/>
    <property type="match status" value="1"/>
</dbReference>
<dbReference type="PROSITE" id="PS00216">
    <property type="entry name" value="SUGAR_TRANSPORT_1"/>
    <property type="match status" value="1"/>
</dbReference>
<evidence type="ECO:0000256" key="5">
    <source>
        <dbReference type="ARBA" id="ARBA00022692"/>
    </source>
</evidence>
<dbReference type="InterPro" id="IPR020846">
    <property type="entry name" value="MFS_dom"/>
</dbReference>
<feature type="transmembrane region" description="Helical" evidence="8">
    <location>
        <begin position="284"/>
        <end position="307"/>
    </location>
</feature>
<dbReference type="Pfam" id="PF07690">
    <property type="entry name" value="MFS_1"/>
    <property type="match status" value="1"/>
</dbReference>
<feature type="transmembrane region" description="Helical" evidence="8">
    <location>
        <begin position="377"/>
        <end position="394"/>
    </location>
</feature>
<dbReference type="RefSeq" id="WP_311605798.1">
    <property type="nucleotide sequence ID" value="NZ_JAVRFG010000066.1"/>
</dbReference>
<evidence type="ECO:0000313" key="10">
    <source>
        <dbReference type="EMBL" id="MDT0494986.1"/>
    </source>
</evidence>
<dbReference type="InterPro" id="IPR005829">
    <property type="entry name" value="Sugar_transporter_CS"/>
</dbReference>
<dbReference type="CDD" id="cd17324">
    <property type="entry name" value="MFS_NepI_like"/>
    <property type="match status" value="1"/>
</dbReference>
<dbReference type="Proteomes" id="UP001180556">
    <property type="component" value="Unassembled WGS sequence"/>
</dbReference>
<evidence type="ECO:0000256" key="1">
    <source>
        <dbReference type="ARBA" id="ARBA00004651"/>
    </source>
</evidence>
<accession>A0ABU2WCH2</accession>
<dbReference type="PROSITE" id="PS50850">
    <property type="entry name" value="MFS"/>
    <property type="match status" value="1"/>
</dbReference>
<dbReference type="InterPro" id="IPR036259">
    <property type="entry name" value="MFS_trans_sf"/>
</dbReference>
<feature type="transmembrane region" description="Helical" evidence="8">
    <location>
        <begin position="166"/>
        <end position="188"/>
    </location>
</feature>
<comment type="caution">
    <text evidence="10">The sequence shown here is derived from an EMBL/GenBank/DDBJ whole genome shotgun (WGS) entry which is preliminary data.</text>
</comment>
<dbReference type="PANTHER" id="PTHR43271">
    <property type="entry name" value="BLL2771 PROTEIN"/>
    <property type="match status" value="1"/>
</dbReference>
<keyword evidence="4" id="KW-1003">Cell membrane</keyword>
<comment type="similarity">
    <text evidence="2">Belongs to the major facilitator superfamily.</text>
</comment>
<keyword evidence="5 8" id="KW-0812">Transmembrane</keyword>
<evidence type="ECO:0000256" key="8">
    <source>
        <dbReference type="SAM" id="Phobius"/>
    </source>
</evidence>
<feature type="transmembrane region" description="Helical" evidence="8">
    <location>
        <begin position="115"/>
        <end position="135"/>
    </location>
</feature>
<feature type="transmembrane region" description="Helical" evidence="8">
    <location>
        <begin position="314"/>
        <end position="331"/>
    </location>
</feature>
<keyword evidence="6 8" id="KW-1133">Transmembrane helix</keyword>
<keyword evidence="3" id="KW-0813">Transport</keyword>
<dbReference type="EMBL" id="JAVRFG010000066">
    <property type="protein sequence ID" value="MDT0494986.1"/>
    <property type="molecule type" value="Genomic_DNA"/>
</dbReference>
<evidence type="ECO:0000256" key="4">
    <source>
        <dbReference type="ARBA" id="ARBA00022475"/>
    </source>
</evidence>
<keyword evidence="11" id="KW-1185">Reference proteome</keyword>
<evidence type="ECO:0000259" key="9">
    <source>
        <dbReference type="PROSITE" id="PS50850"/>
    </source>
</evidence>
<feature type="transmembrane region" description="Helical" evidence="8">
    <location>
        <begin position="141"/>
        <end position="159"/>
    </location>
</feature>
<dbReference type="InterPro" id="IPR011701">
    <property type="entry name" value="MFS"/>
</dbReference>
<keyword evidence="7 8" id="KW-0472">Membrane</keyword>
<organism evidence="10 11">
    <name type="scientific">Streptomyces stephensoniae</name>
    <dbReference type="NCBI Taxonomy" id="3375367"/>
    <lineage>
        <taxon>Bacteria</taxon>
        <taxon>Bacillati</taxon>
        <taxon>Actinomycetota</taxon>
        <taxon>Actinomycetes</taxon>
        <taxon>Kitasatosporales</taxon>
        <taxon>Streptomycetaceae</taxon>
        <taxon>Streptomyces</taxon>
    </lineage>
</organism>
<feature type="transmembrane region" description="Helical" evidence="8">
    <location>
        <begin position="400"/>
        <end position="419"/>
    </location>
</feature>
<evidence type="ECO:0000256" key="7">
    <source>
        <dbReference type="ARBA" id="ARBA00023136"/>
    </source>
</evidence>
<evidence type="ECO:0000256" key="6">
    <source>
        <dbReference type="ARBA" id="ARBA00022989"/>
    </source>
</evidence>
<gene>
    <name evidence="10" type="ORF">RM717_31305</name>
</gene>
<proteinExistence type="inferred from homology"/>
<reference evidence="11" key="1">
    <citation type="submission" date="2023-07" db="EMBL/GenBank/DDBJ databases">
        <title>30 novel species of actinomycetes from the DSMZ collection.</title>
        <authorList>
            <person name="Nouioui I."/>
        </authorList>
    </citation>
    <scope>NUCLEOTIDE SEQUENCE [LARGE SCALE GENOMIC DNA]</scope>
    <source>
        <strain evidence="11">DSM 40932</strain>
    </source>
</reference>
<feature type="transmembrane region" description="Helical" evidence="8">
    <location>
        <begin position="252"/>
        <end position="272"/>
    </location>
</feature>
<protein>
    <submittedName>
        <fullName evidence="10">MFS transporter</fullName>
    </submittedName>
</protein>
<evidence type="ECO:0000256" key="2">
    <source>
        <dbReference type="ARBA" id="ARBA00008335"/>
    </source>
</evidence>
<evidence type="ECO:0000313" key="11">
    <source>
        <dbReference type="Proteomes" id="UP001180556"/>
    </source>
</evidence>
<feature type="transmembrane region" description="Helical" evidence="8">
    <location>
        <begin position="200"/>
        <end position="221"/>
    </location>
</feature>
<dbReference type="Gene3D" id="1.20.1250.20">
    <property type="entry name" value="MFS general substrate transporter like domains"/>
    <property type="match status" value="1"/>
</dbReference>
<feature type="transmembrane region" description="Helical" evidence="8">
    <location>
        <begin position="48"/>
        <end position="71"/>
    </location>
</feature>